<protein>
    <submittedName>
        <fullName evidence="1">Uncharacterized protein</fullName>
    </submittedName>
</protein>
<evidence type="ECO:0000313" key="2">
    <source>
        <dbReference type="Proteomes" id="UP000005237"/>
    </source>
</evidence>
<evidence type="ECO:0000313" key="1">
    <source>
        <dbReference type="EnsemblMetazoa" id="CJA27521a.1"/>
    </source>
</evidence>
<dbReference type="AlphaFoldDB" id="A0A8R1EAD4"/>
<reference evidence="1" key="2">
    <citation type="submission" date="2022-06" db="UniProtKB">
        <authorList>
            <consortium name="EnsemblMetazoa"/>
        </authorList>
    </citation>
    <scope>IDENTIFICATION</scope>
    <source>
        <strain evidence="1">DF5081</strain>
    </source>
</reference>
<accession>A0A8R1EAD4</accession>
<dbReference type="EnsemblMetazoa" id="CJA27521a.1">
    <property type="protein sequence ID" value="CJA27521a.1"/>
    <property type="gene ID" value="WBGene00183093"/>
</dbReference>
<keyword evidence="2" id="KW-1185">Reference proteome</keyword>
<reference evidence="2" key="1">
    <citation type="submission" date="2010-08" db="EMBL/GenBank/DDBJ databases">
        <authorList>
            <consortium name="Caenorhabditis japonica Sequencing Consortium"/>
            <person name="Wilson R.K."/>
        </authorList>
    </citation>
    <scope>NUCLEOTIDE SEQUENCE [LARGE SCALE GENOMIC DNA]</scope>
    <source>
        <strain evidence="2">DF5081</strain>
    </source>
</reference>
<proteinExistence type="predicted"/>
<dbReference type="Proteomes" id="UP000005237">
    <property type="component" value="Unassembled WGS sequence"/>
</dbReference>
<sequence>MRKIFIDWLPYLLCMCKPNHPKTPKPSVVDKSIIPVHRLSFLPVLNLPRVSQTLFPDKDNRIAITYDFSVQPQIRSARIRSGTNPHCARIRNRPNTKCPNRKCYESELVLIVTARINNARISNGTNPNWYESETPDSEVVPAGQWTFDTADVDTCHILMRTINAEMRGTTTTTNFGII</sequence>
<name>A0A8R1EAD4_CAEJA</name>
<organism evidence="1 2">
    <name type="scientific">Caenorhabditis japonica</name>
    <dbReference type="NCBI Taxonomy" id="281687"/>
    <lineage>
        <taxon>Eukaryota</taxon>
        <taxon>Metazoa</taxon>
        <taxon>Ecdysozoa</taxon>
        <taxon>Nematoda</taxon>
        <taxon>Chromadorea</taxon>
        <taxon>Rhabditida</taxon>
        <taxon>Rhabditina</taxon>
        <taxon>Rhabditomorpha</taxon>
        <taxon>Rhabditoidea</taxon>
        <taxon>Rhabditidae</taxon>
        <taxon>Peloderinae</taxon>
        <taxon>Caenorhabditis</taxon>
    </lineage>
</organism>